<dbReference type="EMBL" id="CAJZBQ010000020">
    <property type="protein sequence ID" value="CAG9318315.1"/>
    <property type="molecule type" value="Genomic_DNA"/>
</dbReference>
<dbReference type="InterPro" id="IPR002110">
    <property type="entry name" value="Ankyrin_rpt"/>
</dbReference>
<proteinExistence type="predicted"/>
<keyword evidence="2 3" id="KW-0040">ANK repeat</keyword>
<protein>
    <submittedName>
        <fullName evidence="4">Uncharacterized protein</fullName>
    </submittedName>
</protein>
<feature type="repeat" description="ANK" evidence="3">
    <location>
        <begin position="42"/>
        <end position="74"/>
    </location>
</feature>
<accession>A0AAU9IXT4</accession>
<dbReference type="AlphaFoldDB" id="A0AAU9IXT4"/>
<comment type="caution">
    <text evidence="4">The sequence shown here is derived from an EMBL/GenBank/DDBJ whole genome shotgun (WGS) entry which is preliminary data.</text>
</comment>
<dbReference type="PROSITE" id="PS50088">
    <property type="entry name" value="ANK_REPEAT"/>
    <property type="match status" value="2"/>
</dbReference>
<dbReference type="SUPFAM" id="SSF48403">
    <property type="entry name" value="Ankyrin repeat"/>
    <property type="match status" value="1"/>
</dbReference>
<evidence type="ECO:0000256" key="2">
    <source>
        <dbReference type="ARBA" id="ARBA00023043"/>
    </source>
</evidence>
<evidence type="ECO:0000313" key="4">
    <source>
        <dbReference type="EMBL" id="CAG9318315.1"/>
    </source>
</evidence>
<dbReference type="Pfam" id="PF12796">
    <property type="entry name" value="Ank_2"/>
    <property type="match status" value="1"/>
</dbReference>
<evidence type="ECO:0000256" key="1">
    <source>
        <dbReference type="ARBA" id="ARBA00022737"/>
    </source>
</evidence>
<gene>
    <name evidence="4" type="ORF">BSTOLATCC_MIC20789</name>
</gene>
<dbReference type="PROSITE" id="PS50297">
    <property type="entry name" value="ANK_REP_REGION"/>
    <property type="match status" value="2"/>
</dbReference>
<evidence type="ECO:0000313" key="5">
    <source>
        <dbReference type="Proteomes" id="UP001162131"/>
    </source>
</evidence>
<keyword evidence="1" id="KW-0677">Repeat</keyword>
<dbReference type="PANTHER" id="PTHR24198:SF165">
    <property type="entry name" value="ANKYRIN REPEAT-CONTAINING PROTEIN-RELATED"/>
    <property type="match status" value="1"/>
</dbReference>
<dbReference type="Proteomes" id="UP001162131">
    <property type="component" value="Unassembled WGS sequence"/>
</dbReference>
<keyword evidence="5" id="KW-1185">Reference proteome</keyword>
<dbReference type="SMART" id="SM00248">
    <property type="entry name" value="ANK"/>
    <property type="match status" value="2"/>
</dbReference>
<organism evidence="4 5">
    <name type="scientific">Blepharisma stoltei</name>
    <dbReference type="NCBI Taxonomy" id="1481888"/>
    <lineage>
        <taxon>Eukaryota</taxon>
        <taxon>Sar</taxon>
        <taxon>Alveolata</taxon>
        <taxon>Ciliophora</taxon>
        <taxon>Postciliodesmatophora</taxon>
        <taxon>Heterotrichea</taxon>
        <taxon>Heterotrichida</taxon>
        <taxon>Blepharismidae</taxon>
        <taxon>Blepharisma</taxon>
    </lineage>
</organism>
<sequence length="131" mass="15129">MGNLSTKRSKEVKRIADVITALQEGTDINFNENDKSLRVEAYNWTFLHLAVWYGNIPIVKELLRQGWDPDAQDVHGESPLHLAEYTSNYEIRNLLVSSHANELILNKKQQVPRDLFTLYETRNTESSLEVD</sequence>
<evidence type="ECO:0000256" key="3">
    <source>
        <dbReference type="PROSITE-ProRule" id="PRU00023"/>
    </source>
</evidence>
<dbReference type="InterPro" id="IPR036770">
    <property type="entry name" value="Ankyrin_rpt-contain_sf"/>
</dbReference>
<reference evidence="4" key="1">
    <citation type="submission" date="2021-09" db="EMBL/GenBank/DDBJ databases">
        <authorList>
            <consortium name="AG Swart"/>
            <person name="Singh M."/>
            <person name="Singh A."/>
            <person name="Seah K."/>
            <person name="Emmerich C."/>
        </authorList>
    </citation>
    <scope>NUCLEOTIDE SEQUENCE</scope>
    <source>
        <strain evidence="4">ATCC30299</strain>
    </source>
</reference>
<name>A0AAU9IXT4_9CILI</name>
<feature type="repeat" description="ANK" evidence="3">
    <location>
        <begin position="75"/>
        <end position="107"/>
    </location>
</feature>
<dbReference type="PANTHER" id="PTHR24198">
    <property type="entry name" value="ANKYRIN REPEAT AND PROTEIN KINASE DOMAIN-CONTAINING PROTEIN"/>
    <property type="match status" value="1"/>
</dbReference>
<dbReference type="Gene3D" id="1.25.40.20">
    <property type="entry name" value="Ankyrin repeat-containing domain"/>
    <property type="match status" value="1"/>
</dbReference>